<evidence type="ECO:0000313" key="4">
    <source>
        <dbReference type="Proteomes" id="UP000799302"/>
    </source>
</evidence>
<dbReference type="Pfam" id="PF17111">
    <property type="entry name" value="PigL_N"/>
    <property type="match status" value="1"/>
</dbReference>
<name>A0A6A6U8J8_9PEZI</name>
<feature type="domain" description="Azaphilone pigments biosynthesis cluster protein L N-terminal" evidence="2">
    <location>
        <begin position="1"/>
        <end position="180"/>
    </location>
</feature>
<sequence>MDPLSITAGCIGLLEFAAKCIPATMKLVREFREAREQLTALQEQMETLRRVVDLIKYECEGMGDTIITMKSSVPALTSDALENCKSIMEQMSNTISKHGSSHTAFATWWVGIGKEEVEKWSRKLEQHKSTLVIALEYIEISISKQTKADTTILRSDTTVIKTELRENHQATKEILALIKAQHPELPTDLKELNLDDGLDEEKVLEQIDSYADKAVEAQYGSKRALKKENSGTSTPPREHTALFAKELDSAFSVSTKQLSPTIAYYTAGYEAQIKPFELQLLQV</sequence>
<reference evidence="3" key="1">
    <citation type="journal article" date="2020" name="Stud. Mycol.">
        <title>101 Dothideomycetes genomes: a test case for predicting lifestyles and emergence of pathogens.</title>
        <authorList>
            <person name="Haridas S."/>
            <person name="Albert R."/>
            <person name="Binder M."/>
            <person name="Bloem J."/>
            <person name="Labutti K."/>
            <person name="Salamov A."/>
            <person name="Andreopoulos B."/>
            <person name="Baker S."/>
            <person name="Barry K."/>
            <person name="Bills G."/>
            <person name="Bluhm B."/>
            <person name="Cannon C."/>
            <person name="Castanera R."/>
            <person name="Culley D."/>
            <person name="Daum C."/>
            <person name="Ezra D."/>
            <person name="Gonzalez J."/>
            <person name="Henrissat B."/>
            <person name="Kuo A."/>
            <person name="Liang C."/>
            <person name="Lipzen A."/>
            <person name="Lutzoni F."/>
            <person name="Magnuson J."/>
            <person name="Mondo S."/>
            <person name="Nolan M."/>
            <person name="Ohm R."/>
            <person name="Pangilinan J."/>
            <person name="Park H.-J."/>
            <person name="Ramirez L."/>
            <person name="Alfaro M."/>
            <person name="Sun H."/>
            <person name="Tritt A."/>
            <person name="Yoshinaga Y."/>
            <person name="Zwiers L.-H."/>
            <person name="Turgeon B."/>
            <person name="Goodwin S."/>
            <person name="Spatafora J."/>
            <person name="Crous P."/>
            <person name="Grigoriev I."/>
        </authorList>
    </citation>
    <scope>NUCLEOTIDE SEQUENCE</scope>
    <source>
        <strain evidence="3">CBS 115976</strain>
    </source>
</reference>
<dbReference type="Proteomes" id="UP000799302">
    <property type="component" value="Unassembled WGS sequence"/>
</dbReference>
<dbReference type="AlphaFoldDB" id="A0A6A6U8J8"/>
<proteinExistence type="predicted"/>
<dbReference type="EMBL" id="MU004237">
    <property type="protein sequence ID" value="KAF2667623.1"/>
    <property type="molecule type" value="Genomic_DNA"/>
</dbReference>
<accession>A0A6A6U8J8</accession>
<evidence type="ECO:0000313" key="3">
    <source>
        <dbReference type="EMBL" id="KAF2667623.1"/>
    </source>
</evidence>
<keyword evidence="1" id="KW-0175">Coiled coil</keyword>
<organism evidence="3 4">
    <name type="scientific">Microthyrium microscopicum</name>
    <dbReference type="NCBI Taxonomy" id="703497"/>
    <lineage>
        <taxon>Eukaryota</taxon>
        <taxon>Fungi</taxon>
        <taxon>Dikarya</taxon>
        <taxon>Ascomycota</taxon>
        <taxon>Pezizomycotina</taxon>
        <taxon>Dothideomycetes</taxon>
        <taxon>Dothideomycetes incertae sedis</taxon>
        <taxon>Microthyriales</taxon>
        <taxon>Microthyriaceae</taxon>
        <taxon>Microthyrium</taxon>
    </lineage>
</organism>
<feature type="coiled-coil region" evidence="1">
    <location>
        <begin position="24"/>
        <end position="58"/>
    </location>
</feature>
<dbReference type="OrthoDB" id="524326at2759"/>
<dbReference type="InterPro" id="IPR031348">
    <property type="entry name" value="PigL_N"/>
</dbReference>
<gene>
    <name evidence="3" type="ORF">BT63DRAFT_296556</name>
</gene>
<protein>
    <recommendedName>
        <fullName evidence="2">Azaphilone pigments biosynthesis cluster protein L N-terminal domain-containing protein</fullName>
    </recommendedName>
</protein>
<keyword evidence="4" id="KW-1185">Reference proteome</keyword>
<evidence type="ECO:0000259" key="2">
    <source>
        <dbReference type="Pfam" id="PF17111"/>
    </source>
</evidence>
<evidence type="ECO:0000256" key="1">
    <source>
        <dbReference type="SAM" id="Coils"/>
    </source>
</evidence>